<dbReference type="PROSITE" id="PS51450">
    <property type="entry name" value="LRR"/>
    <property type="match status" value="2"/>
</dbReference>
<evidence type="ECO:0000313" key="12">
    <source>
        <dbReference type="EMBL" id="KAK3576617.1"/>
    </source>
</evidence>
<evidence type="ECO:0000256" key="10">
    <source>
        <dbReference type="ARBA" id="ARBA00023180"/>
    </source>
</evidence>
<keyword evidence="6" id="KW-0677">Repeat</keyword>
<dbReference type="Pfam" id="PF13855">
    <property type="entry name" value="LRR_8"/>
    <property type="match status" value="2"/>
</dbReference>
<evidence type="ECO:0000256" key="7">
    <source>
        <dbReference type="ARBA" id="ARBA00022989"/>
    </source>
</evidence>
<dbReference type="EMBL" id="JAEAOA010001402">
    <property type="protein sequence ID" value="KAK3576617.1"/>
    <property type="molecule type" value="Genomic_DNA"/>
</dbReference>
<dbReference type="PANTHER" id="PTHR24365">
    <property type="entry name" value="TOLL-LIKE RECEPTOR"/>
    <property type="match status" value="1"/>
</dbReference>
<comment type="similarity">
    <text evidence="2">Belongs to the Toll-like receptor family.</text>
</comment>
<dbReference type="InterPro" id="IPR001611">
    <property type="entry name" value="Leu-rich_rpt"/>
</dbReference>
<reference evidence="12" key="2">
    <citation type="journal article" date="2021" name="Genome Biol. Evol.">
        <title>Developing a high-quality reference genome for a parasitic bivalve with doubly uniparental inheritance (Bivalvia: Unionida).</title>
        <authorList>
            <person name="Smith C.H."/>
        </authorList>
    </citation>
    <scope>NUCLEOTIDE SEQUENCE</scope>
    <source>
        <strain evidence="12">CHS0354</strain>
        <tissue evidence="12">Mantle</tissue>
    </source>
</reference>
<keyword evidence="4" id="KW-0812">Transmembrane</keyword>
<dbReference type="Gene3D" id="3.80.10.10">
    <property type="entry name" value="Ribonuclease Inhibitor"/>
    <property type="match status" value="1"/>
</dbReference>
<dbReference type="InterPro" id="IPR035897">
    <property type="entry name" value="Toll_tir_struct_dom_sf"/>
</dbReference>
<dbReference type="GO" id="GO:0005886">
    <property type="term" value="C:plasma membrane"/>
    <property type="evidence" value="ECO:0007669"/>
    <property type="project" value="TreeGrafter"/>
</dbReference>
<dbReference type="Pfam" id="PF13676">
    <property type="entry name" value="TIR_2"/>
    <property type="match status" value="1"/>
</dbReference>
<gene>
    <name evidence="12" type="ORF">CHS0354_023135</name>
</gene>
<dbReference type="SMART" id="SM00369">
    <property type="entry name" value="LRR_TYP"/>
    <property type="match status" value="3"/>
</dbReference>
<sequence>MTNPFYFYDYRVRFKCYTIGIEELYIRYSNIRWLNITLNITLFNLKVVDLEGNSIEYLSPELMEKAPNLREIYLSRNILSSMVNLKNLFEGNAKLEIIDLSQNRLTSIPWSMFVATPSVSILRLQGNSLSICDFSIAKLTKLKLLDLSDNMIKYISKATIDALMSIFNEQTSYKNTKFDTNGPKSNYNKTIYKTNNSVLLGINQKLKRSRKYERALMERYIHKENDDRQRYFVFLSYAGRDDELVNNYIYPVLEKLLRQKFGNKGNLICTGDTHFTPGRWVAEEIDRYLNRCDVFVMVLTKHFIESEWCKYEVMLAKQKNKLKILLVNDEVYRERFHQRLMIF</sequence>
<keyword evidence="10" id="KW-0325">Glycoprotein</keyword>
<keyword evidence="8" id="KW-0472">Membrane</keyword>
<accession>A0AAE0VH26</accession>
<dbReference type="SUPFAM" id="SSF52200">
    <property type="entry name" value="Toll/Interleukin receptor TIR domain"/>
    <property type="match status" value="1"/>
</dbReference>
<comment type="caution">
    <text evidence="12">The sequence shown here is derived from an EMBL/GenBank/DDBJ whole genome shotgun (WGS) entry which is preliminary data.</text>
</comment>
<dbReference type="GO" id="GO:0038023">
    <property type="term" value="F:signaling receptor activity"/>
    <property type="evidence" value="ECO:0007669"/>
    <property type="project" value="TreeGrafter"/>
</dbReference>
<evidence type="ECO:0000259" key="11">
    <source>
        <dbReference type="PROSITE" id="PS50104"/>
    </source>
</evidence>
<organism evidence="12 13">
    <name type="scientific">Potamilus streckersoni</name>
    <dbReference type="NCBI Taxonomy" id="2493646"/>
    <lineage>
        <taxon>Eukaryota</taxon>
        <taxon>Metazoa</taxon>
        <taxon>Spiralia</taxon>
        <taxon>Lophotrochozoa</taxon>
        <taxon>Mollusca</taxon>
        <taxon>Bivalvia</taxon>
        <taxon>Autobranchia</taxon>
        <taxon>Heteroconchia</taxon>
        <taxon>Palaeoheterodonta</taxon>
        <taxon>Unionida</taxon>
        <taxon>Unionoidea</taxon>
        <taxon>Unionidae</taxon>
        <taxon>Ambleminae</taxon>
        <taxon>Lampsilini</taxon>
        <taxon>Potamilus</taxon>
    </lineage>
</organism>
<evidence type="ECO:0000256" key="3">
    <source>
        <dbReference type="ARBA" id="ARBA00022614"/>
    </source>
</evidence>
<keyword evidence="13" id="KW-1185">Reference proteome</keyword>
<dbReference type="Proteomes" id="UP001195483">
    <property type="component" value="Unassembled WGS sequence"/>
</dbReference>
<dbReference type="InterPro" id="IPR003591">
    <property type="entry name" value="Leu-rich_rpt_typical-subtyp"/>
</dbReference>
<dbReference type="PRINTS" id="PR00019">
    <property type="entry name" value="LEURICHRPT"/>
</dbReference>
<dbReference type="Gene3D" id="3.40.50.10140">
    <property type="entry name" value="Toll/interleukin-1 receptor homology (TIR) domain"/>
    <property type="match status" value="1"/>
</dbReference>
<protein>
    <recommendedName>
        <fullName evidence="11">TIR domain-containing protein</fullName>
    </recommendedName>
</protein>
<evidence type="ECO:0000313" key="13">
    <source>
        <dbReference type="Proteomes" id="UP001195483"/>
    </source>
</evidence>
<evidence type="ECO:0000256" key="6">
    <source>
        <dbReference type="ARBA" id="ARBA00022737"/>
    </source>
</evidence>
<evidence type="ECO:0000256" key="4">
    <source>
        <dbReference type="ARBA" id="ARBA00022692"/>
    </source>
</evidence>
<dbReference type="InterPro" id="IPR032675">
    <property type="entry name" value="LRR_dom_sf"/>
</dbReference>
<reference evidence="12" key="1">
    <citation type="journal article" date="2021" name="Genome Biol. Evol.">
        <title>A High-Quality Reference Genome for a Parasitic Bivalve with Doubly Uniparental Inheritance (Bivalvia: Unionida).</title>
        <authorList>
            <person name="Smith C.H."/>
        </authorList>
    </citation>
    <scope>NUCLEOTIDE SEQUENCE</scope>
    <source>
        <strain evidence="12">CHS0354</strain>
    </source>
</reference>
<evidence type="ECO:0000256" key="1">
    <source>
        <dbReference type="ARBA" id="ARBA00004167"/>
    </source>
</evidence>
<name>A0AAE0VH26_9BIVA</name>
<dbReference type="InterPro" id="IPR000157">
    <property type="entry name" value="TIR_dom"/>
</dbReference>
<evidence type="ECO:0000256" key="2">
    <source>
        <dbReference type="ARBA" id="ARBA00009634"/>
    </source>
</evidence>
<keyword evidence="3" id="KW-0433">Leucine-rich repeat</keyword>
<feature type="domain" description="TIR" evidence="11">
    <location>
        <begin position="229"/>
        <end position="343"/>
    </location>
</feature>
<reference evidence="12" key="3">
    <citation type="submission" date="2023-05" db="EMBL/GenBank/DDBJ databases">
        <authorList>
            <person name="Smith C.H."/>
        </authorList>
    </citation>
    <scope>NUCLEOTIDE SEQUENCE</scope>
    <source>
        <strain evidence="12">CHS0354</strain>
        <tissue evidence="12">Mantle</tissue>
    </source>
</reference>
<keyword evidence="7" id="KW-1133">Transmembrane helix</keyword>
<proteinExistence type="inferred from homology"/>
<keyword evidence="5" id="KW-0732">Signal</keyword>
<evidence type="ECO:0000256" key="8">
    <source>
        <dbReference type="ARBA" id="ARBA00023136"/>
    </source>
</evidence>
<dbReference type="AlphaFoldDB" id="A0AAE0VH26"/>
<dbReference type="PROSITE" id="PS50104">
    <property type="entry name" value="TIR"/>
    <property type="match status" value="1"/>
</dbReference>
<evidence type="ECO:0000256" key="5">
    <source>
        <dbReference type="ARBA" id="ARBA00022729"/>
    </source>
</evidence>
<dbReference type="PANTHER" id="PTHR24365:SF541">
    <property type="entry name" value="PROTEIN TOLL-RELATED"/>
    <property type="match status" value="1"/>
</dbReference>
<comment type="subcellular location">
    <subcellularLocation>
        <location evidence="1">Membrane</location>
        <topology evidence="1">Single-pass membrane protein</topology>
    </subcellularLocation>
</comment>
<dbReference type="SUPFAM" id="SSF52058">
    <property type="entry name" value="L domain-like"/>
    <property type="match status" value="1"/>
</dbReference>
<dbReference type="GO" id="GO:0007165">
    <property type="term" value="P:signal transduction"/>
    <property type="evidence" value="ECO:0007669"/>
    <property type="project" value="InterPro"/>
</dbReference>
<keyword evidence="9" id="KW-0675">Receptor</keyword>
<evidence type="ECO:0000256" key="9">
    <source>
        <dbReference type="ARBA" id="ARBA00023170"/>
    </source>
</evidence>